<organism evidence="3 4">
    <name type="scientific">Candidatus Lloydbacteria bacterium RIFCSPLOWO2_01_FULL_50_20</name>
    <dbReference type="NCBI Taxonomy" id="1798665"/>
    <lineage>
        <taxon>Bacteria</taxon>
        <taxon>Candidatus Lloydiibacteriota</taxon>
    </lineage>
</organism>
<keyword evidence="1" id="KW-0472">Membrane</keyword>
<dbReference type="Pfam" id="PF00581">
    <property type="entry name" value="Rhodanese"/>
    <property type="match status" value="1"/>
</dbReference>
<keyword evidence="1" id="KW-1133">Transmembrane helix</keyword>
<dbReference type="SUPFAM" id="SSF52821">
    <property type="entry name" value="Rhodanese/Cell cycle control phosphatase"/>
    <property type="match status" value="1"/>
</dbReference>
<gene>
    <name evidence="3" type="ORF">A2942_00675</name>
</gene>
<keyword evidence="1" id="KW-0812">Transmembrane</keyword>
<dbReference type="Gene3D" id="3.40.250.10">
    <property type="entry name" value="Rhodanese-like domain"/>
    <property type="match status" value="1"/>
</dbReference>
<evidence type="ECO:0000259" key="2">
    <source>
        <dbReference type="PROSITE" id="PS50206"/>
    </source>
</evidence>
<dbReference type="InterPro" id="IPR001763">
    <property type="entry name" value="Rhodanese-like_dom"/>
</dbReference>
<dbReference type="STRING" id="1798665.A2942_00675"/>
<dbReference type="CDD" id="cd00158">
    <property type="entry name" value="RHOD"/>
    <property type="match status" value="1"/>
</dbReference>
<feature type="transmembrane region" description="Helical" evidence="1">
    <location>
        <begin position="6"/>
        <end position="24"/>
    </location>
</feature>
<evidence type="ECO:0000256" key="1">
    <source>
        <dbReference type="SAM" id="Phobius"/>
    </source>
</evidence>
<dbReference type="InterPro" id="IPR036873">
    <property type="entry name" value="Rhodanese-like_dom_sf"/>
</dbReference>
<proteinExistence type="predicted"/>
<evidence type="ECO:0000313" key="3">
    <source>
        <dbReference type="EMBL" id="OGZ13035.1"/>
    </source>
</evidence>
<sequence length="214" mass="23945">MNNNLSQTILISVAIAMVVSFFALSMQKTDSAETTAAVKHYLENRTEGELIADFYRVENAVHVSPHSVRTHLGDNDIVLVDLRSQEEYETLHIITAINIPAYATPDKSDYGSVDRIVGAFKDAQAKNPGKDIVVYCYSIPCMTGRKIGKMLLEHDIYVQHLGIGWNEWRYYWKLWNHDGEKQVNPLDYVSSGKEPGIFMGDKSPGCPIGGEFGC</sequence>
<dbReference type="AlphaFoldDB" id="A0A1G2DHB3"/>
<name>A0A1G2DHB3_9BACT</name>
<dbReference type="EMBL" id="MHLP01000013">
    <property type="protein sequence ID" value="OGZ13035.1"/>
    <property type="molecule type" value="Genomic_DNA"/>
</dbReference>
<evidence type="ECO:0000313" key="4">
    <source>
        <dbReference type="Proteomes" id="UP000178534"/>
    </source>
</evidence>
<accession>A0A1G2DHB3</accession>
<feature type="domain" description="Rhodanese" evidence="2">
    <location>
        <begin position="73"/>
        <end position="175"/>
    </location>
</feature>
<comment type="caution">
    <text evidence="3">The sequence shown here is derived from an EMBL/GenBank/DDBJ whole genome shotgun (WGS) entry which is preliminary data.</text>
</comment>
<dbReference type="SMART" id="SM00450">
    <property type="entry name" value="RHOD"/>
    <property type="match status" value="1"/>
</dbReference>
<dbReference type="Proteomes" id="UP000178534">
    <property type="component" value="Unassembled WGS sequence"/>
</dbReference>
<dbReference type="PROSITE" id="PS50206">
    <property type="entry name" value="RHODANESE_3"/>
    <property type="match status" value="1"/>
</dbReference>
<protein>
    <recommendedName>
        <fullName evidence="2">Rhodanese domain-containing protein</fullName>
    </recommendedName>
</protein>
<reference evidence="3 4" key="1">
    <citation type="journal article" date="2016" name="Nat. Commun.">
        <title>Thousands of microbial genomes shed light on interconnected biogeochemical processes in an aquifer system.</title>
        <authorList>
            <person name="Anantharaman K."/>
            <person name="Brown C.T."/>
            <person name="Hug L.A."/>
            <person name="Sharon I."/>
            <person name="Castelle C.J."/>
            <person name="Probst A.J."/>
            <person name="Thomas B.C."/>
            <person name="Singh A."/>
            <person name="Wilkins M.J."/>
            <person name="Karaoz U."/>
            <person name="Brodie E.L."/>
            <person name="Williams K.H."/>
            <person name="Hubbard S.S."/>
            <person name="Banfield J.F."/>
        </authorList>
    </citation>
    <scope>NUCLEOTIDE SEQUENCE [LARGE SCALE GENOMIC DNA]</scope>
</reference>